<dbReference type="EMBL" id="JALBUF010000002">
    <property type="protein sequence ID" value="MCI0182971.1"/>
    <property type="molecule type" value="Genomic_DNA"/>
</dbReference>
<name>A0A9X1V798_9BACL</name>
<dbReference type="AlphaFoldDB" id="A0A9X1V798"/>
<comment type="caution">
    <text evidence="1">The sequence shown here is derived from an EMBL/GenBank/DDBJ whole genome shotgun (WGS) entry which is preliminary data.</text>
</comment>
<organism evidence="1 2">
    <name type="scientific">Sulfoacidibacillus ferrooxidans</name>
    <dbReference type="NCBI Taxonomy" id="2005001"/>
    <lineage>
        <taxon>Bacteria</taxon>
        <taxon>Bacillati</taxon>
        <taxon>Bacillota</taxon>
        <taxon>Bacilli</taxon>
        <taxon>Bacillales</taxon>
        <taxon>Alicyclobacillaceae</taxon>
        <taxon>Sulfoacidibacillus</taxon>
    </lineage>
</organism>
<accession>A0A9X1V798</accession>
<evidence type="ECO:0000313" key="2">
    <source>
        <dbReference type="Proteomes" id="UP001139263"/>
    </source>
</evidence>
<dbReference type="Proteomes" id="UP001139263">
    <property type="component" value="Unassembled WGS sequence"/>
</dbReference>
<proteinExistence type="predicted"/>
<reference evidence="1" key="1">
    <citation type="submission" date="2022-03" db="EMBL/GenBank/DDBJ databases">
        <title>Draft Genome Sequence of Firmicute Strain S0AB, a Heterotrophic Iron/Sulfur-Oxidizing Extreme Acidophile.</title>
        <authorList>
            <person name="Vergara E."/>
            <person name="Pakostova E."/>
            <person name="Johnson D.B."/>
            <person name="Holmes D.S."/>
        </authorList>
    </citation>
    <scope>NUCLEOTIDE SEQUENCE</scope>
    <source>
        <strain evidence="1">S0AB</strain>
    </source>
</reference>
<evidence type="ECO:0000313" key="1">
    <source>
        <dbReference type="EMBL" id="MCI0182971.1"/>
    </source>
</evidence>
<protein>
    <submittedName>
        <fullName evidence="1">Uncharacterized protein</fullName>
    </submittedName>
</protein>
<keyword evidence="2" id="KW-1185">Reference proteome</keyword>
<gene>
    <name evidence="1" type="ORF">MM817_01240</name>
</gene>
<sequence length="542" mass="59618">MMILFITMSMTTGCGTLSTSTSVHMENSHQTPPASLSTASLSFHAQTVHANLSPDLPSTIQSLSRNTLQLAPSNTTGQIQVNHSVYQLTLPPQSKLMYLLGDDGIIWTVQAVGHSQPTNQFVGSLNFTPYVDNTMEERALPKITSPLLDGNTLLFRAPTSRSNASTTTGAITLYQDDTAILFSYQMMISGQTATQFAALPEGDKTVQLLGQYIDHLQKPEIVPITNGVIYGRFDNIDSPQSHVWIYRNFITDSFALIHTRFTPQAFYSNETTAAIVAGSDMFWITTKGQVTQQFTPPLPSSSVFQPALAELTLPQLYMPSLAFQSLTTSEMNMMLSAISPTSYVYRWNEKEPNTTIEVLVSDKATSTHHFIMSVEKKDSNSLLLPTKNLIPHPPHRIPAFLGHQIVLASMVLTSQQGPEVEWLASAPGITGQSKQGSNRTPIWFASFTVHNWTYILGPFCSPANTLQTTQLSQFITTTIKNPLPTLSGHGFMAIQLQTNQTACTFAKSMVEFQPTTDLFVRITGHGLSAAQQLPFWTVTPPF</sequence>